<dbReference type="KEGG" id="bvs:BARVI_02245"/>
<evidence type="ECO:0000313" key="1">
    <source>
        <dbReference type="EMBL" id="AHF13598.1"/>
    </source>
</evidence>
<dbReference type="Proteomes" id="UP000018901">
    <property type="component" value="Chromosome"/>
</dbReference>
<dbReference type="RefSeq" id="WP_025277655.1">
    <property type="nucleotide sequence ID" value="NZ_CP007034.1"/>
</dbReference>
<name>W0EVL7_9BACT</name>
<dbReference type="HOGENOM" id="CLU_1831198_0_0_10"/>
<protein>
    <submittedName>
        <fullName evidence="1">Uncharacterized protein</fullName>
    </submittedName>
</protein>
<sequence>MNKHVLDGFPYSKEEFGELCATVDILIMEVFKQASSKFSSVQALQILKGYQSLKYPLMVIWEYYGFGNVEEITIPTTSLLYYQAFKVDTIDTLNQIITGVTAENPFNFYGTISNSEKVVEKMLIAYRHLLKNLISGNLYL</sequence>
<dbReference type="EMBL" id="CP007034">
    <property type="protein sequence ID" value="AHF13598.1"/>
    <property type="molecule type" value="Genomic_DNA"/>
</dbReference>
<dbReference type="GeneID" id="90528281"/>
<proteinExistence type="predicted"/>
<dbReference type="AlphaFoldDB" id="W0EVL7"/>
<keyword evidence="2" id="KW-1185">Reference proteome</keyword>
<gene>
    <name evidence="1" type="ORF">BARVI_02245</name>
</gene>
<reference evidence="1 2" key="1">
    <citation type="submission" date="2013-12" db="EMBL/GenBank/DDBJ databases">
        <authorList>
            <consortium name="DOE Joint Genome Institute"/>
            <person name="Eisen J."/>
            <person name="Huntemann M."/>
            <person name="Han J."/>
            <person name="Chen A."/>
            <person name="Kyrpides N."/>
            <person name="Mavromatis K."/>
            <person name="Markowitz V."/>
            <person name="Palaniappan K."/>
            <person name="Ivanova N."/>
            <person name="Schaumberg A."/>
            <person name="Pati A."/>
            <person name="Liolios K."/>
            <person name="Nordberg H.P."/>
            <person name="Cantor M.N."/>
            <person name="Hua S.X."/>
            <person name="Woyke T."/>
        </authorList>
    </citation>
    <scope>NUCLEOTIDE SEQUENCE [LARGE SCALE GENOMIC DNA]</scope>
    <source>
        <strain evidence="2">DSM 18177</strain>
    </source>
</reference>
<organism evidence="1 2">
    <name type="scientific">Barnesiella viscericola DSM 18177</name>
    <dbReference type="NCBI Taxonomy" id="880074"/>
    <lineage>
        <taxon>Bacteria</taxon>
        <taxon>Pseudomonadati</taxon>
        <taxon>Bacteroidota</taxon>
        <taxon>Bacteroidia</taxon>
        <taxon>Bacteroidales</taxon>
        <taxon>Barnesiellaceae</taxon>
        <taxon>Barnesiella</taxon>
    </lineage>
</organism>
<accession>W0EVL7</accession>
<evidence type="ECO:0000313" key="2">
    <source>
        <dbReference type="Proteomes" id="UP000018901"/>
    </source>
</evidence>